<dbReference type="Gene3D" id="2.60.40.420">
    <property type="entry name" value="Cupredoxins - blue copper proteins"/>
    <property type="match status" value="3"/>
</dbReference>
<dbReference type="EMBL" id="JAJVCN010000001">
    <property type="protein sequence ID" value="MCE7004626.1"/>
    <property type="molecule type" value="Genomic_DNA"/>
</dbReference>
<comment type="caution">
    <text evidence="8">The sequence shown here is derived from an EMBL/GenBank/DDBJ whole genome shotgun (WGS) entry which is preliminary data.</text>
</comment>
<name>A0ABS8Z9S4_9PSEU</name>
<dbReference type="InterPro" id="IPR034279">
    <property type="entry name" value="CuRO_3_CopA"/>
</dbReference>
<dbReference type="Pfam" id="PF07732">
    <property type="entry name" value="Cu-oxidase_3"/>
    <property type="match status" value="1"/>
</dbReference>
<dbReference type="SUPFAM" id="SSF49503">
    <property type="entry name" value="Cupredoxins"/>
    <property type="match status" value="3"/>
</dbReference>
<dbReference type="Pfam" id="PF07731">
    <property type="entry name" value="Cu-oxidase_2"/>
    <property type="match status" value="1"/>
</dbReference>
<feature type="chain" id="PRO_5046661980" evidence="4">
    <location>
        <begin position="20"/>
        <end position="483"/>
    </location>
</feature>
<keyword evidence="9" id="KW-1185">Reference proteome</keyword>
<sequence>MSALTRRTFLSATALGVLAACTPAVTTAPLVLPTDPRVREVEAARRSTGRTRSITLAATAGQIDLGGTVVDTWTYDGAVPGREIRISAGDVIEARLVNRLPADTSIHWHGVALRNDMDGTPDLTQPGIAAGAEFTYRFIAPVPGTYWFHPHTGTQLDRGLYAPLIVEDPTEPGAYDAEWVVVLDDWIDGTGTTPDQIFADPRQRTGHMGSMPGMGGTVSPLLGDAGDVTYPHYLINGRTPSALTTFTAKPGQRVRIRFINAGSDTAFRVAVGGHRMTVTHTDGFPITPVDTDALLIGMGERYDALVTLSDGVYPVVALAEGKNATAFALARTATGSAPGPEVRPSELTGSIVGYPALKPTIAATLPAKPPDIVHRLALTGGVMSYDWGINGRTGDLTNPARVREGQRVRIEFVNTTMMWHPMHIHGHTFQLGNSGPRKDTAIVLPGQTLACDFDADNPGQWMTHCHNAYHAEAGMMTLLGYQT</sequence>
<dbReference type="InterPro" id="IPR011706">
    <property type="entry name" value="Cu-oxidase_C"/>
</dbReference>
<dbReference type="Pfam" id="PF00394">
    <property type="entry name" value="Cu-oxidase"/>
    <property type="match status" value="1"/>
</dbReference>
<dbReference type="PANTHER" id="PTHR11709">
    <property type="entry name" value="MULTI-COPPER OXIDASE"/>
    <property type="match status" value="1"/>
</dbReference>
<proteinExistence type="predicted"/>
<gene>
    <name evidence="8" type="ORF">LWC34_17600</name>
</gene>
<dbReference type="InterPro" id="IPR011707">
    <property type="entry name" value="Cu-oxidase-like_N"/>
</dbReference>
<evidence type="ECO:0000259" key="6">
    <source>
        <dbReference type="Pfam" id="PF07731"/>
    </source>
</evidence>
<evidence type="ECO:0000256" key="2">
    <source>
        <dbReference type="ARBA" id="ARBA00023002"/>
    </source>
</evidence>
<organism evidence="8 9">
    <name type="scientific">Kibdelosporangium philippinense</name>
    <dbReference type="NCBI Taxonomy" id="211113"/>
    <lineage>
        <taxon>Bacteria</taxon>
        <taxon>Bacillati</taxon>
        <taxon>Actinomycetota</taxon>
        <taxon>Actinomycetes</taxon>
        <taxon>Pseudonocardiales</taxon>
        <taxon>Pseudonocardiaceae</taxon>
        <taxon>Kibdelosporangium</taxon>
    </lineage>
</organism>
<dbReference type="InterPro" id="IPR008972">
    <property type="entry name" value="Cupredoxin"/>
</dbReference>
<dbReference type="PROSITE" id="PS51318">
    <property type="entry name" value="TAT"/>
    <property type="match status" value="1"/>
</dbReference>
<evidence type="ECO:0000313" key="8">
    <source>
        <dbReference type="EMBL" id="MCE7004626.1"/>
    </source>
</evidence>
<dbReference type="CDD" id="cd13861">
    <property type="entry name" value="CuRO_1_CumA_like"/>
    <property type="match status" value="1"/>
</dbReference>
<feature type="domain" description="Plastocyanin-like" evidence="5">
    <location>
        <begin position="229"/>
        <end position="328"/>
    </location>
</feature>
<dbReference type="CDD" id="cd13896">
    <property type="entry name" value="CuRO_3_CopA"/>
    <property type="match status" value="1"/>
</dbReference>
<keyword evidence="4" id="KW-0732">Signal</keyword>
<feature type="signal peptide" evidence="4">
    <location>
        <begin position="1"/>
        <end position="19"/>
    </location>
</feature>
<reference evidence="8 9" key="1">
    <citation type="submission" date="2021-12" db="EMBL/GenBank/DDBJ databases">
        <title>Genome sequence of Kibdelosporangium philippinense ATCC 49844.</title>
        <authorList>
            <person name="Fedorov E.A."/>
            <person name="Omeragic M."/>
            <person name="Shalygina K.F."/>
            <person name="Maclea K.S."/>
        </authorList>
    </citation>
    <scope>NUCLEOTIDE SEQUENCE [LARGE SCALE GENOMIC DNA]</scope>
    <source>
        <strain evidence="8 9">ATCC 49844</strain>
    </source>
</reference>
<evidence type="ECO:0000256" key="1">
    <source>
        <dbReference type="ARBA" id="ARBA00022723"/>
    </source>
</evidence>
<keyword evidence="1" id="KW-0479">Metal-binding</keyword>
<dbReference type="Proteomes" id="UP001521150">
    <property type="component" value="Unassembled WGS sequence"/>
</dbReference>
<dbReference type="PROSITE" id="PS00080">
    <property type="entry name" value="MULTICOPPER_OXIDASE2"/>
    <property type="match status" value="1"/>
</dbReference>
<evidence type="ECO:0000256" key="3">
    <source>
        <dbReference type="ARBA" id="ARBA00023008"/>
    </source>
</evidence>
<evidence type="ECO:0000256" key="4">
    <source>
        <dbReference type="SAM" id="SignalP"/>
    </source>
</evidence>
<dbReference type="InterPro" id="IPR001117">
    <property type="entry name" value="Cu-oxidase_2nd"/>
</dbReference>
<feature type="domain" description="Plastocyanin-like" evidence="7">
    <location>
        <begin position="63"/>
        <end position="170"/>
    </location>
</feature>
<keyword evidence="2" id="KW-0560">Oxidoreductase</keyword>
<protein>
    <submittedName>
        <fullName evidence="8">Multicopper oxidase family protein</fullName>
    </submittedName>
</protein>
<evidence type="ECO:0000259" key="7">
    <source>
        <dbReference type="Pfam" id="PF07732"/>
    </source>
</evidence>
<dbReference type="InterPro" id="IPR045087">
    <property type="entry name" value="Cu-oxidase_fam"/>
</dbReference>
<dbReference type="InterPro" id="IPR002355">
    <property type="entry name" value="Cu_oxidase_Cu_BS"/>
</dbReference>
<dbReference type="InterPro" id="IPR006311">
    <property type="entry name" value="TAT_signal"/>
</dbReference>
<accession>A0ABS8Z9S4</accession>
<dbReference type="PANTHER" id="PTHR11709:SF394">
    <property type="entry name" value="FI03373P-RELATED"/>
    <property type="match status" value="1"/>
</dbReference>
<evidence type="ECO:0000259" key="5">
    <source>
        <dbReference type="Pfam" id="PF00394"/>
    </source>
</evidence>
<dbReference type="RefSeq" id="WP_233726119.1">
    <property type="nucleotide sequence ID" value="NZ_JAJVCN010000001.1"/>
</dbReference>
<feature type="domain" description="Plastocyanin-like" evidence="6">
    <location>
        <begin position="370"/>
        <end position="477"/>
    </location>
</feature>
<dbReference type="CDD" id="cd13870">
    <property type="entry name" value="CuRO_2_CopA_like_1"/>
    <property type="match status" value="1"/>
</dbReference>
<evidence type="ECO:0000313" key="9">
    <source>
        <dbReference type="Proteomes" id="UP001521150"/>
    </source>
</evidence>
<dbReference type="PROSITE" id="PS51257">
    <property type="entry name" value="PROKAR_LIPOPROTEIN"/>
    <property type="match status" value="1"/>
</dbReference>
<keyword evidence="3" id="KW-0186">Copper</keyword>